<evidence type="ECO:0000259" key="5">
    <source>
        <dbReference type="PROSITE" id="PS50865"/>
    </source>
</evidence>
<dbReference type="EMBL" id="DS995707">
    <property type="protein sequence ID" value="EEQ34977.1"/>
    <property type="molecule type" value="Genomic_DNA"/>
</dbReference>
<dbReference type="InterPro" id="IPR002893">
    <property type="entry name" value="Znf_MYND"/>
</dbReference>
<organism evidence="6 7">
    <name type="scientific">Arthroderma otae (strain ATCC MYA-4605 / CBS 113480)</name>
    <name type="common">Microsporum canis</name>
    <dbReference type="NCBI Taxonomy" id="554155"/>
    <lineage>
        <taxon>Eukaryota</taxon>
        <taxon>Fungi</taxon>
        <taxon>Dikarya</taxon>
        <taxon>Ascomycota</taxon>
        <taxon>Pezizomycotina</taxon>
        <taxon>Eurotiomycetes</taxon>
        <taxon>Eurotiomycetidae</taxon>
        <taxon>Onygenales</taxon>
        <taxon>Arthrodermataceae</taxon>
        <taxon>Microsporum</taxon>
    </lineage>
</organism>
<dbReference type="InterPro" id="IPR027974">
    <property type="entry name" value="DUF4470"/>
</dbReference>
<dbReference type="PROSITE" id="PS01360">
    <property type="entry name" value="ZF_MYND_1"/>
    <property type="match status" value="1"/>
</dbReference>
<dbReference type="GeneID" id="9226395"/>
<dbReference type="PROSITE" id="PS50865">
    <property type="entry name" value="ZF_MYND_2"/>
    <property type="match status" value="1"/>
</dbReference>
<dbReference type="Pfam" id="PF14737">
    <property type="entry name" value="DUF4470"/>
    <property type="match status" value="1"/>
</dbReference>
<evidence type="ECO:0000256" key="4">
    <source>
        <dbReference type="PROSITE-ProRule" id="PRU00134"/>
    </source>
</evidence>
<keyword evidence="3" id="KW-0862">Zinc</keyword>
<dbReference type="SUPFAM" id="SSF144232">
    <property type="entry name" value="HIT/MYND zinc finger-like"/>
    <property type="match status" value="1"/>
</dbReference>
<dbReference type="Gene3D" id="6.10.140.2220">
    <property type="match status" value="1"/>
</dbReference>
<dbReference type="GO" id="GO:0008270">
    <property type="term" value="F:zinc ion binding"/>
    <property type="evidence" value="ECO:0007669"/>
    <property type="project" value="UniProtKB-KW"/>
</dbReference>
<evidence type="ECO:0000256" key="3">
    <source>
        <dbReference type="ARBA" id="ARBA00022833"/>
    </source>
</evidence>
<dbReference type="RefSeq" id="XP_002844013.1">
    <property type="nucleotide sequence ID" value="XM_002843967.1"/>
</dbReference>
<reference evidence="7" key="1">
    <citation type="journal article" date="2012" name="MBio">
        <title>Comparative genome analysis of Trichophyton rubrum and related dermatophytes reveals candidate genes involved in infection.</title>
        <authorList>
            <person name="Martinez D.A."/>
            <person name="Oliver B.G."/>
            <person name="Graeser Y."/>
            <person name="Goldberg J.M."/>
            <person name="Li W."/>
            <person name="Martinez-Rossi N.M."/>
            <person name="Monod M."/>
            <person name="Shelest E."/>
            <person name="Barton R.C."/>
            <person name="Birch E."/>
            <person name="Brakhage A.A."/>
            <person name="Chen Z."/>
            <person name="Gurr S.J."/>
            <person name="Heiman D."/>
            <person name="Heitman J."/>
            <person name="Kosti I."/>
            <person name="Rossi A."/>
            <person name="Saif S."/>
            <person name="Samalova M."/>
            <person name="Saunders C.W."/>
            <person name="Shea T."/>
            <person name="Summerbell R.C."/>
            <person name="Xu J."/>
            <person name="Young S."/>
            <person name="Zeng Q."/>
            <person name="Birren B.W."/>
            <person name="Cuomo C.A."/>
            <person name="White T.C."/>
        </authorList>
    </citation>
    <scope>NUCLEOTIDE SEQUENCE [LARGE SCALE GENOMIC DNA]</scope>
    <source>
        <strain evidence="7">ATCC MYA-4605 / CBS 113480</strain>
    </source>
</reference>
<evidence type="ECO:0000256" key="1">
    <source>
        <dbReference type="ARBA" id="ARBA00022723"/>
    </source>
</evidence>
<protein>
    <recommendedName>
        <fullName evidence="5">MYND-type domain-containing protein</fullName>
    </recommendedName>
</protein>
<dbReference type="Pfam" id="PF01753">
    <property type="entry name" value="zf-MYND"/>
    <property type="match status" value="1"/>
</dbReference>
<dbReference type="AlphaFoldDB" id="C5FXD7"/>
<gene>
    <name evidence="6" type="ORF">MCYG_07796</name>
</gene>
<dbReference type="GO" id="GO:0005634">
    <property type="term" value="C:nucleus"/>
    <property type="evidence" value="ECO:0007669"/>
    <property type="project" value="TreeGrafter"/>
</dbReference>
<dbReference type="VEuPathDB" id="FungiDB:MCYG_07796"/>
<dbReference type="PANTHER" id="PTHR10237">
    <property type="entry name" value="DEFORMED EPIDERMAL AUTOREGULATORY FACTOR 1 HOMOLOG SUPPRESSIN"/>
    <property type="match status" value="1"/>
</dbReference>
<evidence type="ECO:0000313" key="7">
    <source>
        <dbReference type="Proteomes" id="UP000002035"/>
    </source>
</evidence>
<accession>C5FXD7</accession>
<evidence type="ECO:0000313" key="6">
    <source>
        <dbReference type="EMBL" id="EEQ34977.1"/>
    </source>
</evidence>
<sequence length="1201" mass="134368">MARPTHLLTTSFLYPTGNTPAVCLTHSLPPDQDVSLLLLGCGDVRNVLFTAYSDLGSGNRKVDVTCCDLEAEIIARNMLLYTLILDDLNNENVKHIWNIYNDVLINTTALGLLQAQAKKLVENTHNIADWNNGKYGKILRFCTNASFLQVMHLWRFYALDPSDEQAFKHQQRELKLATQKAKELQSQIIGESMVGTGWRSAAPCNFREAEECSKFYEQFWKEGTTIPNVKSTAKALYMNPMFGTQNKRKVLHYGTQPLLGYHLATAYTPITEGSPLNYVSDDLGDAPTAVRAAFAQFCAYAKAFRTVSTQWVVRFVCADALVFCHTLQGLGVYGMEIRPEQYCHNWSFEPFILDSHEYSDQRGGAPTSFDLIDTSNLVDHLGALNVLTAASPLLKPKPTSTICTELLVLRHKNTDQYVKSLLSGDMITIGLLFKLTPLQYWTGASVSSNLTERILGDETGSQARYIVRWTRVVADPITLEPKQLSRLIYQMYLSIFKDENPMNLLKLNEERTLRVEYTTYTRASFCFILELMQKSNIVDWPAFISACCDLITEDSNLLMGAHYLQGFYLHLYLSGLHTMPNFAPDLGGRIVELPNSPFKGWTTIPPILSITLVIPREKLALFGDSPVQKYGTPACHIMLELQGGQSIFPDVQLSFGRIQTSGMKFTENYALKVSVDEGGWDGTSPLIASVMVPTSVILLTPSLATEVSFGLKTTPVTLKLLKDLGMNLKIHESTVRGSDVFITKHRPNMTGDIPLRSREVSINPPNLPGCMEGTDLKFHVLLDPENSKAISLTSRVDITRPSYQDILRKGAEVLVEQSSPYKITIRLRGEHFHLNINLPLPIQMVNTKTRVARKSSYIEFIAPIASPGSLARHTDNVFPIEVYENIPILRNLDYTALDRLPIIDLRNKSKLMWLKLLLTDMFSARELDLRKKHLTSSDCRDVRVNFKESLNTLFGYFSGVGVQSRCTVFGLDNEASGGVNVLIFISCLRLEASNQSVVLDGAVVPLTMELVPKIRSALSDLVERGMRTVRVDDDELLLWKHTLPAFVERCRTWKHLPSCEYRSTSKIPLSIGFAQPVLCSCGQGKFPSGYGINDCRGWKDIKKYAVRVAISPCYSVPFVEEGFMPSMANKDTTTPGISSTMKTLAVKEEACSNCGGTKPGSGTKLLRCSGCKVTKYCSKECQREDWRLKHKLTCKMQAQLN</sequence>
<dbReference type="Proteomes" id="UP000002035">
    <property type="component" value="Unassembled WGS sequence"/>
</dbReference>
<dbReference type="HOGENOM" id="CLU_007974_0_1_1"/>
<dbReference type="eggNOG" id="ENOG502SE9H">
    <property type="taxonomic scope" value="Eukaryota"/>
</dbReference>
<keyword evidence="1" id="KW-0479">Metal-binding</keyword>
<proteinExistence type="predicted"/>
<feature type="domain" description="MYND-type" evidence="5">
    <location>
        <begin position="1151"/>
        <end position="1194"/>
    </location>
</feature>
<dbReference type="OrthoDB" id="432970at2759"/>
<name>C5FXD7_ARTOC</name>
<keyword evidence="2 4" id="KW-0863">Zinc-finger</keyword>
<evidence type="ECO:0000256" key="2">
    <source>
        <dbReference type="ARBA" id="ARBA00022771"/>
    </source>
</evidence>
<dbReference type="PANTHER" id="PTHR10237:SF15">
    <property type="entry name" value="LD37257P"/>
    <property type="match status" value="1"/>
</dbReference>
<dbReference type="InterPro" id="IPR024119">
    <property type="entry name" value="TF_DEAF-1"/>
</dbReference>
<dbReference type="OMA" id="RTWKHLP"/>
<dbReference type="GO" id="GO:0000981">
    <property type="term" value="F:DNA-binding transcription factor activity, RNA polymerase II-specific"/>
    <property type="evidence" value="ECO:0007669"/>
    <property type="project" value="TreeGrafter"/>
</dbReference>
<dbReference type="STRING" id="554155.C5FXD7"/>
<keyword evidence="7" id="KW-1185">Reference proteome</keyword>